<sequence length="65" mass="7919">MIEYQQFKRDPYHPSLQFKCVHATKPIYSVRVNKDYRAVGIIQNHEILWFWIGSHQVYDKLLKQL</sequence>
<proteinExistence type="predicted"/>
<feature type="domain" description="ParE-like toxin" evidence="1">
    <location>
        <begin position="5"/>
        <end position="60"/>
    </location>
</feature>
<dbReference type="Proteomes" id="UP000197019">
    <property type="component" value="Chromosome"/>
</dbReference>
<dbReference type="KEGG" id="mpsy:CEK71_21645"/>
<protein>
    <recommendedName>
        <fullName evidence="1">ParE-like toxin domain-containing protein</fullName>
    </recommendedName>
</protein>
<dbReference type="SUPFAM" id="SSF143011">
    <property type="entry name" value="RelE-like"/>
    <property type="match status" value="1"/>
</dbReference>
<dbReference type="AlphaFoldDB" id="A0A1Z4C4I3"/>
<reference evidence="2 3" key="1">
    <citation type="submission" date="2017-06" db="EMBL/GenBank/DDBJ databases">
        <title>Genome Sequencing of the methanotroph Methylovulum psychrotolerants str. HV10-M2 isolated from a high-altitude environment.</title>
        <authorList>
            <person name="Mateos-Rivera A."/>
        </authorList>
    </citation>
    <scope>NUCLEOTIDE SEQUENCE [LARGE SCALE GENOMIC DNA]</scope>
    <source>
        <strain evidence="2 3">HV10_M2</strain>
    </source>
</reference>
<name>A0A1Z4C4I3_9GAMM</name>
<evidence type="ECO:0000313" key="2">
    <source>
        <dbReference type="EMBL" id="ASF48451.1"/>
    </source>
</evidence>
<organism evidence="2 3">
    <name type="scientific">Methylovulum psychrotolerans</name>
    <dbReference type="NCBI Taxonomy" id="1704499"/>
    <lineage>
        <taxon>Bacteria</taxon>
        <taxon>Pseudomonadati</taxon>
        <taxon>Pseudomonadota</taxon>
        <taxon>Gammaproteobacteria</taxon>
        <taxon>Methylococcales</taxon>
        <taxon>Methylococcaceae</taxon>
        <taxon>Methylovulum</taxon>
    </lineage>
</organism>
<keyword evidence="3" id="KW-1185">Reference proteome</keyword>
<dbReference type="EMBL" id="CP022129">
    <property type="protein sequence ID" value="ASF48451.1"/>
    <property type="molecule type" value="Genomic_DNA"/>
</dbReference>
<accession>A0A1Z4C4I3</accession>
<evidence type="ECO:0000313" key="3">
    <source>
        <dbReference type="Proteomes" id="UP000197019"/>
    </source>
</evidence>
<dbReference type="InterPro" id="IPR056925">
    <property type="entry name" value="ParE-like"/>
</dbReference>
<gene>
    <name evidence="2" type="ORF">CEK71_21645</name>
</gene>
<evidence type="ECO:0000259" key="1">
    <source>
        <dbReference type="Pfam" id="PF24732"/>
    </source>
</evidence>
<dbReference type="InterPro" id="IPR035093">
    <property type="entry name" value="RelE/ParE_toxin_dom_sf"/>
</dbReference>
<dbReference type="Pfam" id="PF24732">
    <property type="entry name" value="ParE_like"/>
    <property type="match status" value="1"/>
</dbReference>